<evidence type="ECO:0000256" key="1">
    <source>
        <dbReference type="ARBA" id="ARBA00001946"/>
    </source>
</evidence>
<evidence type="ECO:0000256" key="7">
    <source>
        <dbReference type="ARBA" id="ARBA00022723"/>
    </source>
</evidence>
<comment type="cofactor">
    <cofactor evidence="1">
        <name>Mg(2+)</name>
        <dbReference type="ChEBI" id="CHEBI:18420"/>
    </cofactor>
</comment>
<dbReference type="InterPro" id="IPR043519">
    <property type="entry name" value="NT_sf"/>
</dbReference>
<keyword evidence="6" id="KW-0548">Nucleotidyltransferase</keyword>
<reference evidence="13" key="1">
    <citation type="submission" date="2020-02" db="EMBL/GenBank/DDBJ databases">
        <authorList>
            <person name="Meier V. D."/>
        </authorList>
    </citation>
    <scope>NUCLEOTIDE SEQUENCE</scope>
    <source>
        <strain evidence="13">AVDCRST_MAG67</strain>
    </source>
</reference>
<dbReference type="CDD" id="cd05398">
    <property type="entry name" value="NT_ClassII-CCAase"/>
    <property type="match status" value="1"/>
</dbReference>
<comment type="similarity">
    <text evidence="2 11">Belongs to the tRNA nucleotidyltransferase/poly(A) polymerase family.</text>
</comment>
<evidence type="ECO:0000256" key="9">
    <source>
        <dbReference type="ARBA" id="ARBA00022842"/>
    </source>
</evidence>
<dbReference type="GO" id="GO:0016779">
    <property type="term" value="F:nucleotidyltransferase activity"/>
    <property type="evidence" value="ECO:0007669"/>
    <property type="project" value="UniProtKB-KW"/>
</dbReference>
<dbReference type="EMBL" id="CADCVQ010000065">
    <property type="protein sequence ID" value="CAA9492692.1"/>
    <property type="molecule type" value="Genomic_DNA"/>
</dbReference>
<feature type="domain" description="Poly A polymerase head" evidence="12">
    <location>
        <begin position="28"/>
        <end position="148"/>
    </location>
</feature>
<dbReference type="AlphaFoldDB" id="A0A6J4S8Q1"/>
<keyword evidence="9" id="KW-0460">Magnesium</keyword>
<keyword evidence="3" id="KW-0820">tRNA-binding</keyword>
<evidence type="ECO:0000259" key="12">
    <source>
        <dbReference type="Pfam" id="PF01743"/>
    </source>
</evidence>
<accession>A0A6J4S8Q1</accession>
<dbReference type="InterPro" id="IPR002646">
    <property type="entry name" value="PolA_pol_head_dom"/>
</dbReference>
<dbReference type="PANTHER" id="PTHR47788">
    <property type="entry name" value="POLYA POLYMERASE"/>
    <property type="match status" value="1"/>
</dbReference>
<evidence type="ECO:0000256" key="8">
    <source>
        <dbReference type="ARBA" id="ARBA00022741"/>
    </source>
</evidence>
<evidence type="ECO:0000256" key="3">
    <source>
        <dbReference type="ARBA" id="ARBA00022555"/>
    </source>
</evidence>
<dbReference type="GO" id="GO:0000049">
    <property type="term" value="F:tRNA binding"/>
    <property type="evidence" value="ECO:0007669"/>
    <property type="project" value="UniProtKB-KW"/>
</dbReference>
<keyword evidence="10 11" id="KW-0694">RNA-binding</keyword>
<dbReference type="GO" id="GO:0046872">
    <property type="term" value="F:metal ion binding"/>
    <property type="evidence" value="ECO:0007669"/>
    <property type="project" value="UniProtKB-KW"/>
</dbReference>
<organism evidence="13">
    <name type="scientific">uncultured Solirubrobacteraceae bacterium</name>
    <dbReference type="NCBI Taxonomy" id="1162706"/>
    <lineage>
        <taxon>Bacteria</taxon>
        <taxon>Bacillati</taxon>
        <taxon>Actinomycetota</taxon>
        <taxon>Thermoleophilia</taxon>
        <taxon>Solirubrobacterales</taxon>
        <taxon>Solirubrobacteraceae</taxon>
        <taxon>environmental samples</taxon>
    </lineage>
</organism>
<dbReference type="Pfam" id="PF01743">
    <property type="entry name" value="PolyA_pol"/>
    <property type="match status" value="1"/>
</dbReference>
<evidence type="ECO:0000256" key="2">
    <source>
        <dbReference type="ARBA" id="ARBA00007265"/>
    </source>
</evidence>
<evidence type="ECO:0000256" key="4">
    <source>
        <dbReference type="ARBA" id="ARBA00022679"/>
    </source>
</evidence>
<keyword evidence="7" id="KW-0479">Metal-binding</keyword>
<gene>
    <name evidence="13" type="ORF">AVDCRST_MAG67-1330</name>
</gene>
<protein>
    <recommendedName>
        <fullName evidence="12">Poly A polymerase head domain-containing protein</fullName>
    </recommendedName>
</protein>
<keyword evidence="5" id="KW-0819">tRNA processing</keyword>
<name>A0A6J4S8Q1_9ACTN</name>
<evidence type="ECO:0000313" key="13">
    <source>
        <dbReference type="EMBL" id="CAA9492692.1"/>
    </source>
</evidence>
<evidence type="ECO:0000256" key="11">
    <source>
        <dbReference type="RuleBase" id="RU003953"/>
    </source>
</evidence>
<evidence type="ECO:0000256" key="5">
    <source>
        <dbReference type="ARBA" id="ARBA00022694"/>
    </source>
</evidence>
<dbReference type="GO" id="GO:0008033">
    <property type="term" value="P:tRNA processing"/>
    <property type="evidence" value="ECO:0007669"/>
    <property type="project" value="UniProtKB-KW"/>
</dbReference>
<dbReference type="SUPFAM" id="SSF81301">
    <property type="entry name" value="Nucleotidyltransferase"/>
    <property type="match status" value="1"/>
</dbReference>
<sequence length="391" mass="41534">MDDLREALRELPCGRRLLDAAAGMPGVHLVGGAVRDLLLGRVPRELDVVVEGRVDALAARLAGDGEHVAHERFGTATVRREDCCWDLASARAETYTRPGALPDVFAAGIEQDLQRRDVTVNAIALGLADGRLRAVAHAEEDLRAGRLRVLHDASFSDDPTRLWRVARYAARLRFALEPHTAVLATQAVRAGVLQTVSRARIGNELRLALAEPDPLAALESAVALGLAPWLALDRALTARALALLPAGEGRRDLLVLAAALARSDGAVLDGLGFTAAERAILRACMHAPALENVARAPSQLARMLRNLPVEAVALAGARGAPEPARRWLDELRHIGLQITGDDLLAAGIAAGPDLGRRLQAVLDLRLDGALDAGRAAELHAALQDRPATSTP</sequence>
<proteinExistence type="inferred from homology"/>
<evidence type="ECO:0000256" key="10">
    <source>
        <dbReference type="ARBA" id="ARBA00022884"/>
    </source>
</evidence>
<dbReference type="GO" id="GO:0000166">
    <property type="term" value="F:nucleotide binding"/>
    <property type="evidence" value="ECO:0007669"/>
    <property type="project" value="UniProtKB-KW"/>
</dbReference>
<dbReference type="Gene3D" id="1.10.3090.10">
    <property type="entry name" value="cca-adding enzyme, domain 2"/>
    <property type="match status" value="1"/>
</dbReference>
<dbReference type="Gene3D" id="3.30.460.10">
    <property type="entry name" value="Beta Polymerase, domain 2"/>
    <property type="match status" value="1"/>
</dbReference>
<dbReference type="PANTHER" id="PTHR47788:SF1">
    <property type="entry name" value="A-ADDING TRNA NUCLEOTIDYLTRANSFERASE"/>
    <property type="match status" value="1"/>
</dbReference>
<keyword evidence="4 11" id="KW-0808">Transferase</keyword>
<dbReference type="SUPFAM" id="SSF81891">
    <property type="entry name" value="Poly A polymerase C-terminal region-like"/>
    <property type="match status" value="1"/>
</dbReference>
<dbReference type="InterPro" id="IPR052390">
    <property type="entry name" value="tRNA_nt/polyA_polymerase"/>
</dbReference>
<evidence type="ECO:0000256" key="6">
    <source>
        <dbReference type="ARBA" id="ARBA00022695"/>
    </source>
</evidence>
<keyword evidence="8" id="KW-0547">Nucleotide-binding</keyword>